<gene>
    <name evidence="8" type="ORF">FKG94_20535</name>
</gene>
<accession>A0A545T0J2</accession>
<keyword evidence="4" id="KW-0175">Coiled coil</keyword>
<reference evidence="8 9" key="1">
    <citation type="submission" date="2019-06" db="EMBL/GenBank/DDBJ databases">
        <title>Whole genome sequence for Cellvibrionaceae sp. R142.</title>
        <authorList>
            <person name="Wang G."/>
        </authorList>
    </citation>
    <scope>NUCLEOTIDE SEQUENCE [LARGE SCALE GENOMIC DNA]</scope>
    <source>
        <strain evidence="8 9">R142</strain>
    </source>
</reference>
<keyword evidence="3" id="KW-0813">Transport</keyword>
<dbReference type="Gene3D" id="2.40.30.170">
    <property type="match status" value="1"/>
</dbReference>
<evidence type="ECO:0000313" key="8">
    <source>
        <dbReference type="EMBL" id="TQV70720.1"/>
    </source>
</evidence>
<dbReference type="Gene3D" id="1.10.287.470">
    <property type="entry name" value="Helix hairpin bin"/>
    <property type="match status" value="1"/>
</dbReference>
<dbReference type="OrthoDB" id="9789643at2"/>
<dbReference type="InterPro" id="IPR058625">
    <property type="entry name" value="MdtA-like_BSH"/>
</dbReference>
<evidence type="ECO:0000256" key="2">
    <source>
        <dbReference type="ARBA" id="ARBA00009477"/>
    </source>
</evidence>
<feature type="chain" id="PRO_5022215805" evidence="5">
    <location>
        <begin position="27"/>
        <end position="357"/>
    </location>
</feature>
<evidence type="ECO:0000256" key="3">
    <source>
        <dbReference type="ARBA" id="ARBA00022448"/>
    </source>
</evidence>
<dbReference type="SUPFAM" id="SSF111369">
    <property type="entry name" value="HlyD-like secretion proteins"/>
    <property type="match status" value="1"/>
</dbReference>
<feature type="signal peptide" evidence="5">
    <location>
        <begin position="1"/>
        <end position="26"/>
    </location>
</feature>
<dbReference type="NCBIfam" id="TIGR01730">
    <property type="entry name" value="RND_mfp"/>
    <property type="match status" value="1"/>
</dbReference>
<dbReference type="AlphaFoldDB" id="A0A545T0J2"/>
<dbReference type="InterPro" id="IPR006143">
    <property type="entry name" value="RND_pump_MFP"/>
</dbReference>
<dbReference type="Gene3D" id="2.40.420.20">
    <property type="match status" value="1"/>
</dbReference>
<dbReference type="PANTHER" id="PTHR30469">
    <property type="entry name" value="MULTIDRUG RESISTANCE PROTEIN MDTA"/>
    <property type="match status" value="1"/>
</dbReference>
<dbReference type="InterPro" id="IPR058627">
    <property type="entry name" value="MdtA-like_C"/>
</dbReference>
<comment type="subcellular location">
    <subcellularLocation>
        <location evidence="1">Cell envelope</location>
    </subcellularLocation>
</comment>
<comment type="similarity">
    <text evidence="2">Belongs to the membrane fusion protein (MFP) (TC 8.A.1) family.</text>
</comment>
<dbReference type="RefSeq" id="WP_142928821.1">
    <property type="nucleotide sequence ID" value="NZ_ML660101.1"/>
</dbReference>
<feature type="domain" description="Multidrug resistance protein MdtA-like barrel-sandwich hybrid" evidence="6">
    <location>
        <begin position="65"/>
        <end position="184"/>
    </location>
</feature>
<dbReference type="Gene3D" id="2.40.50.100">
    <property type="match status" value="1"/>
</dbReference>
<keyword evidence="9" id="KW-1185">Reference proteome</keyword>
<organism evidence="8 9">
    <name type="scientific">Exilibacterium tricleocarpae</name>
    <dbReference type="NCBI Taxonomy" id="2591008"/>
    <lineage>
        <taxon>Bacteria</taxon>
        <taxon>Pseudomonadati</taxon>
        <taxon>Pseudomonadota</taxon>
        <taxon>Gammaproteobacteria</taxon>
        <taxon>Cellvibrionales</taxon>
        <taxon>Cellvibrionaceae</taxon>
        <taxon>Exilibacterium</taxon>
    </lineage>
</organism>
<protein>
    <submittedName>
        <fullName evidence="8">Efflux RND transporter periplasmic adaptor subunit</fullName>
    </submittedName>
</protein>
<feature type="domain" description="Multidrug resistance protein MdtA-like C-terminal permuted SH3" evidence="7">
    <location>
        <begin position="285"/>
        <end position="340"/>
    </location>
</feature>
<feature type="coiled-coil region" evidence="4">
    <location>
        <begin position="96"/>
        <end position="123"/>
    </location>
</feature>
<dbReference type="PANTHER" id="PTHR30469:SF20">
    <property type="entry name" value="EFFLUX RND TRANSPORTER PERIPLASMIC ADAPTOR SUBUNIT"/>
    <property type="match status" value="1"/>
</dbReference>
<comment type="caution">
    <text evidence="8">The sequence shown here is derived from an EMBL/GenBank/DDBJ whole genome shotgun (WGS) entry which is preliminary data.</text>
</comment>
<evidence type="ECO:0000259" key="7">
    <source>
        <dbReference type="Pfam" id="PF25967"/>
    </source>
</evidence>
<evidence type="ECO:0000313" key="9">
    <source>
        <dbReference type="Proteomes" id="UP000319732"/>
    </source>
</evidence>
<evidence type="ECO:0000256" key="1">
    <source>
        <dbReference type="ARBA" id="ARBA00004196"/>
    </source>
</evidence>
<evidence type="ECO:0000256" key="5">
    <source>
        <dbReference type="SAM" id="SignalP"/>
    </source>
</evidence>
<dbReference type="Proteomes" id="UP000319732">
    <property type="component" value="Unassembled WGS sequence"/>
</dbReference>
<dbReference type="GO" id="GO:0015562">
    <property type="term" value="F:efflux transmembrane transporter activity"/>
    <property type="evidence" value="ECO:0007669"/>
    <property type="project" value="TreeGrafter"/>
</dbReference>
<sequence length="357" mass="38437">MLKRKFLYWALLVAPSVLLMACGAKEAEQSREAQVRPVKLITLAGASGQETARFPGVIDADQITDLSFQVSGLLQELPVKEAQEVEAGALIAKLDQRDFRNQAASAKAQYDNAEKEYQRVLRLSKQGAVAKSMLDQRLSERDIAKANLEIAEKALGDTVIEAPFAGTLAQIPVQRLQTIQAGQLVARLMAVESLEVTINLPARIVSQVPAQEDTGIAYVTLEAAPGTRIEAMFEEASLVADATSQTYAVTFTFKPPEDLLILPGMNATVELSRTLRNAGGEGHRVAVPLPAVMSEGDANYVWVLNSETMTVARREVTLKQGIGETVTVTKGLMPGETIVGAGAAYLAEGMTVRAWTD</sequence>
<dbReference type="EMBL" id="VHSG01000023">
    <property type="protein sequence ID" value="TQV70720.1"/>
    <property type="molecule type" value="Genomic_DNA"/>
</dbReference>
<dbReference type="GO" id="GO:1990281">
    <property type="term" value="C:efflux pump complex"/>
    <property type="evidence" value="ECO:0007669"/>
    <property type="project" value="TreeGrafter"/>
</dbReference>
<evidence type="ECO:0000256" key="4">
    <source>
        <dbReference type="SAM" id="Coils"/>
    </source>
</evidence>
<proteinExistence type="inferred from homology"/>
<name>A0A545T0J2_9GAMM</name>
<dbReference type="Pfam" id="PF25967">
    <property type="entry name" value="RND-MFP_C"/>
    <property type="match status" value="1"/>
</dbReference>
<evidence type="ECO:0000259" key="6">
    <source>
        <dbReference type="Pfam" id="PF25917"/>
    </source>
</evidence>
<keyword evidence="5" id="KW-0732">Signal</keyword>
<dbReference type="Pfam" id="PF25917">
    <property type="entry name" value="BSH_RND"/>
    <property type="match status" value="1"/>
</dbReference>
<dbReference type="PROSITE" id="PS51257">
    <property type="entry name" value="PROKAR_LIPOPROTEIN"/>
    <property type="match status" value="1"/>
</dbReference>